<dbReference type="Proteomes" id="UP000572072">
    <property type="component" value="Unassembled WGS sequence"/>
</dbReference>
<protein>
    <submittedName>
        <fullName evidence="4">Sugar transferase</fullName>
    </submittedName>
</protein>
<dbReference type="Pfam" id="PF02397">
    <property type="entry name" value="Bac_transf"/>
    <property type="match status" value="1"/>
</dbReference>
<sequence length="198" mass="22620">MKRLFDLIASSAALILLSPIIILLFIKVRKNLGTPAIFSQTRPGLNGKPFRMFKFRSMRDAFDEEGNPLPDAERITDFGLKLRNSSLDELPELWNVLKGDMSLVGPRPLLMDYLPLYNAEQARRHEVRPGITGWAQINGRNTISWSEKFKLDVWYVDNKSLWLDLKVLFLTVKKVLVKDGISAEGHVTVEPFRGNHDD</sequence>
<dbReference type="InterPro" id="IPR003362">
    <property type="entry name" value="Bact_transf"/>
</dbReference>
<keyword evidence="2" id="KW-0812">Transmembrane</keyword>
<accession>A0A7Y3Z6X5</accession>
<dbReference type="PANTHER" id="PTHR30576:SF8">
    <property type="entry name" value="UNDECAPRENYL-PHOSPHATE GALACTOSE PHOSPHOTRANSFERASE"/>
    <property type="match status" value="1"/>
</dbReference>
<gene>
    <name evidence="4" type="ORF">F0262_00765</name>
</gene>
<proteinExistence type="inferred from homology"/>
<dbReference type="GO" id="GO:0016780">
    <property type="term" value="F:phosphotransferase activity, for other substituted phosphate groups"/>
    <property type="evidence" value="ECO:0007669"/>
    <property type="project" value="TreeGrafter"/>
</dbReference>
<dbReference type="PANTHER" id="PTHR30576">
    <property type="entry name" value="COLANIC BIOSYNTHESIS UDP-GLUCOSE LIPID CARRIER TRANSFERASE"/>
    <property type="match status" value="1"/>
</dbReference>
<dbReference type="EMBL" id="VTYN01000001">
    <property type="protein sequence ID" value="NOH46595.1"/>
    <property type="molecule type" value="Genomic_DNA"/>
</dbReference>
<keyword evidence="4" id="KW-0808">Transferase</keyword>
<keyword evidence="2" id="KW-1133">Transmembrane helix</keyword>
<feature type="domain" description="Bacterial sugar transferase" evidence="3">
    <location>
        <begin position="2"/>
        <end position="176"/>
    </location>
</feature>
<comment type="similarity">
    <text evidence="1">Belongs to the bacterial sugar transferase family.</text>
</comment>
<comment type="caution">
    <text evidence="4">The sequence shown here is derived from an EMBL/GenBank/DDBJ whole genome shotgun (WGS) entry which is preliminary data.</text>
</comment>
<feature type="transmembrane region" description="Helical" evidence="2">
    <location>
        <begin position="7"/>
        <end position="26"/>
    </location>
</feature>
<evidence type="ECO:0000256" key="2">
    <source>
        <dbReference type="SAM" id="Phobius"/>
    </source>
</evidence>
<reference evidence="4 5" key="1">
    <citation type="submission" date="2019-08" db="EMBL/GenBank/DDBJ databases">
        <title>Draft genome sequencing and comparative genomics of hatchery-associated Vibrios.</title>
        <authorList>
            <person name="Kehlet-Delgado H."/>
            <person name="Mueller R.S."/>
        </authorList>
    </citation>
    <scope>NUCLEOTIDE SEQUENCE [LARGE SCALE GENOMIC DNA]</scope>
    <source>
        <strain evidence="4 5">00-78-3</strain>
    </source>
</reference>
<dbReference type="RefSeq" id="WP_171356770.1">
    <property type="nucleotide sequence ID" value="NZ_VTYN01000001.1"/>
</dbReference>
<evidence type="ECO:0000313" key="4">
    <source>
        <dbReference type="EMBL" id="NOH46595.1"/>
    </source>
</evidence>
<keyword evidence="2" id="KW-0472">Membrane</keyword>
<organism evidence="4 5">
    <name type="scientific">Vibrio rotiferianus</name>
    <dbReference type="NCBI Taxonomy" id="190895"/>
    <lineage>
        <taxon>Bacteria</taxon>
        <taxon>Pseudomonadati</taxon>
        <taxon>Pseudomonadota</taxon>
        <taxon>Gammaproteobacteria</taxon>
        <taxon>Vibrionales</taxon>
        <taxon>Vibrionaceae</taxon>
        <taxon>Vibrio</taxon>
    </lineage>
</organism>
<evidence type="ECO:0000313" key="5">
    <source>
        <dbReference type="Proteomes" id="UP000572072"/>
    </source>
</evidence>
<evidence type="ECO:0000256" key="1">
    <source>
        <dbReference type="ARBA" id="ARBA00006464"/>
    </source>
</evidence>
<dbReference type="AlphaFoldDB" id="A0A7Y3Z6X5"/>
<evidence type="ECO:0000259" key="3">
    <source>
        <dbReference type="Pfam" id="PF02397"/>
    </source>
</evidence>
<name>A0A7Y3Z6X5_9VIBR</name>